<keyword evidence="3" id="KW-1185">Reference proteome</keyword>
<organism evidence="2 3">
    <name type="scientific">Urochloa decumbens</name>
    <dbReference type="NCBI Taxonomy" id="240449"/>
    <lineage>
        <taxon>Eukaryota</taxon>
        <taxon>Viridiplantae</taxon>
        <taxon>Streptophyta</taxon>
        <taxon>Embryophyta</taxon>
        <taxon>Tracheophyta</taxon>
        <taxon>Spermatophyta</taxon>
        <taxon>Magnoliopsida</taxon>
        <taxon>Liliopsida</taxon>
        <taxon>Poales</taxon>
        <taxon>Poaceae</taxon>
        <taxon>PACMAD clade</taxon>
        <taxon>Panicoideae</taxon>
        <taxon>Panicodae</taxon>
        <taxon>Paniceae</taxon>
        <taxon>Melinidinae</taxon>
        <taxon>Urochloa</taxon>
    </lineage>
</organism>
<dbReference type="PANTHER" id="PTHR33127">
    <property type="entry name" value="TRANSMEMBRANE PROTEIN"/>
    <property type="match status" value="1"/>
</dbReference>
<dbReference type="AlphaFoldDB" id="A0ABC8YXV5"/>
<feature type="domain" description="KIB1-4 beta-propeller" evidence="1">
    <location>
        <begin position="37"/>
        <end position="309"/>
    </location>
</feature>
<dbReference type="EMBL" id="OZ075127">
    <property type="protein sequence ID" value="CAL4951809.1"/>
    <property type="molecule type" value="Genomic_DNA"/>
</dbReference>
<name>A0ABC8YXV5_9POAL</name>
<dbReference type="Proteomes" id="UP001497457">
    <property type="component" value="Chromosome 17b"/>
</dbReference>
<evidence type="ECO:0000313" key="3">
    <source>
        <dbReference type="Proteomes" id="UP001497457"/>
    </source>
</evidence>
<dbReference type="PANTHER" id="PTHR33127:SF45">
    <property type="entry name" value="OS05G0143700 PROTEIN"/>
    <property type="match status" value="1"/>
</dbReference>
<reference evidence="2" key="1">
    <citation type="submission" date="2024-10" db="EMBL/GenBank/DDBJ databases">
        <authorList>
            <person name="Ryan C."/>
        </authorList>
    </citation>
    <scope>NUCLEOTIDE SEQUENCE [LARGE SCALE GENOMIC DNA]</scope>
</reference>
<gene>
    <name evidence="2" type="ORF">URODEC1_LOCUS39139</name>
</gene>
<sequence length="339" mass="37827">MESTPSEEPSSPLAAASFPLLVYDYGYPPDFHQAMLSAADMSMRTLQVHELCNYTCLETPHGLVLMADTVTSSGWCCLWNPQTGEKIALPAMEKMLPERCRCLLSDAVSSPDCLVLVHTFGEPELMFCRLRGGGAWVTQSYDIGLCQIPGSQTPPKKKYITGMAAVQGKFYFFETPDVLQVFSFVQSPEPHLELATCFDAITPRFTCDDAPRTATVTLSYLLESCQELFLVCLFYRGCDFERLEEVAAYRMDFSEQEWCKVTDIGDRAFLLGSANFAASCSATEHGLKKGCVYFANDFLGDSNDYHIFDLKEGTRELVGPNQDIPVLTRKPFWMVPVAM</sequence>
<dbReference type="Pfam" id="PF03478">
    <property type="entry name" value="Beta-prop_KIB1-4"/>
    <property type="match status" value="1"/>
</dbReference>
<accession>A0ABC8YXV5</accession>
<evidence type="ECO:0000259" key="1">
    <source>
        <dbReference type="Pfam" id="PF03478"/>
    </source>
</evidence>
<proteinExistence type="predicted"/>
<evidence type="ECO:0000313" key="2">
    <source>
        <dbReference type="EMBL" id="CAL4951809.1"/>
    </source>
</evidence>
<dbReference type="InterPro" id="IPR005174">
    <property type="entry name" value="KIB1-4_b-propeller"/>
</dbReference>
<protein>
    <recommendedName>
        <fullName evidence="1">KIB1-4 beta-propeller domain-containing protein</fullName>
    </recommendedName>
</protein>